<protein>
    <submittedName>
        <fullName evidence="1">Uncharacterized protein</fullName>
    </submittedName>
</protein>
<sequence>MSEPAAMSSSSKKAAVFLGDNFIELDDPAAVTLEDLCEAFGTPWESGVHVRQRSTRRVVATLPFEPLPPLSEVSDTAVKAEELDATEAMLAADVEQPKNEEEEAEEETTEKTYAVIYDLVNSNAPEMDETMAALAGPLAANIRGLPGIEETMRQLVELGAAELLTAEPTSMVAGKREYSPAEAPGHLRRIIYPASQYSPYRAERDPVTDGRHALFRNTTGVSSPTSTSAAASHLPTFVGEGGPYTSYLDSYAFTERVEVPRGPLAGARKASLVVPLTNEEQQRIFGSA</sequence>
<accession>C6K3L2</accession>
<name>C6K3L2_9TRYP</name>
<evidence type="ECO:0000313" key="1">
    <source>
        <dbReference type="EMBL" id="ACS87800.1"/>
    </source>
</evidence>
<proteinExistence type="predicted"/>
<dbReference type="AlphaFoldDB" id="C6K3L2"/>
<dbReference type="EMBL" id="GQ153660">
    <property type="protein sequence ID" value="ACS87800.1"/>
    <property type="molecule type" value="Genomic_DNA"/>
</dbReference>
<gene>
    <name evidence="1" type="ORF">CDFL1M01_01</name>
</gene>
<organism evidence="1">
    <name type="scientific">Angomonas deanei</name>
    <dbReference type="NCBI Taxonomy" id="59799"/>
    <lineage>
        <taxon>Eukaryota</taxon>
        <taxon>Discoba</taxon>
        <taxon>Euglenozoa</taxon>
        <taxon>Kinetoplastea</taxon>
        <taxon>Metakinetoplastina</taxon>
        <taxon>Trypanosomatida</taxon>
        <taxon>Trypanosomatidae</taxon>
        <taxon>Strigomonadinae</taxon>
        <taxon>Angomonas</taxon>
    </lineage>
</organism>
<reference evidence="1" key="1">
    <citation type="submission" date="2009-05" db="EMBL/GenBank/DDBJ databases">
        <title>The evolution of amastin surface glycoproteins in trypanosomatid parasites.</title>
        <authorList>
            <person name="Jackson A.P."/>
        </authorList>
    </citation>
    <scope>NUCLEOTIDE SEQUENCE</scope>
    <source>
        <strain evidence="1">ATCC 30255</strain>
    </source>
</reference>